<reference evidence="2 3" key="1">
    <citation type="submission" date="2011-11" db="EMBL/GenBank/DDBJ databases">
        <title>Complete sequence of Spirochaeta sp. grapes.</title>
        <authorList>
            <consortium name="US DOE Joint Genome Institute"/>
            <person name="Lucas S."/>
            <person name="Han J."/>
            <person name="Lapidus A."/>
            <person name="Cheng J.-F."/>
            <person name="Goodwin L."/>
            <person name="Pitluck S."/>
            <person name="Peters L."/>
            <person name="Ovchinnikova G."/>
            <person name="Munk A.C."/>
            <person name="Detter J.C."/>
            <person name="Han C."/>
            <person name="Tapia R."/>
            <person name="Land M."/>
            <person name="Hauser L."/>
            <person name="Kyrpides N."/>
            <person name="Ivanova N."/>
            <person name="Pagani I."/>
            <person name="Ritalahtilisa K."/>
            <person name="Loeffler F."/>
            <person name="Woyke T."/>
        </authorList>
    </citation>
    <scope>NUCLEOTIDE SEQUENCE [LARGE SCALE GENOMIC DNA]</scope>
    <source>
        <strain evidence="3">ATCC BAA-1885 / DSM 22778 / Grapes</strain>
    </source>
</reference>
<evidence type="ECO:0000256" key="1">
    <source>
        <dbReference type="SAM" id="SignalP"/>
    </source>
</evidence>
<keyword evidence="1" id="KW-0732">Signal</keyword>
<dbReference type="Proteomes" id="UP000005632">
    <property type="component" value="Chromosome"/>
</dbReference>
<feature type="signal peptide" evidence="1">
    <location>
        <begin position="1"/>
        <end position="18"/>
    </location>
</feature>
<protein>
    <recommendedName>
        <fullName evidence="4">Lipoprotein</fullName>
    </recommendedName>
</protein>
<dbReference type="HOGENOM" id="CLU_1123942_0_0_12"/>
<sequence length="247" mass="27592">MKKILLLFIFFVTCSCSLDPISLFSIQVTLAGKHPWEDAATKSLWYTLCWSDGSGGVQKRYIGKDVHSVSIQVPRGKTTFICAYPLGFLFPYGGACIPTDRKPIMLNQDEGALCDQLLSLSQSEYDAVSTLNYPMVLQVFRNRKEDFSLFDYHLFAKDLSNGELSASSLDFLEPVSVCIEDIPPGYWVGERESDGAFWSQLGDGGVGLLLSDGLHCFLNKEDDLMLKVFVDIYTKTSFSSLREAPSW</sequence>
<feature type="chain" id="PRO_5003515362" description="Lipoprotein" evidence="1">
    <location>
        <begin position="19"/>
        <end position="247"/>
    </location>
</feature>
<organism evidence="2 3">
    <name type="scientific">Sphaerochaeta pleomorpha (strain ATCC BAA-1885 / DSM 22778 / Grapes)</name>
    <dbReference type="NCBI Taxonomy" id="158190"/>
    <lineage>
        <taxon>Bacteria</taxon>
        <taxon>Pseudomonadati</taxon>
        <taxon>Spirochaetota</taxon>
        <taxon>Spirochaetia</taxon>
        <taxon>Spirochaetales</taxon>
        <taxon>Sphaerochaetaceae</taxon>
        <taxon>Sphaerochaeta</taxon>
    </lineage>
</organism>
<evidence type="ECO:0000313" key="3">
    <source>
        <dbReference type="Proteomes" id="UP000005632"/>
    </source>
</evidence>
<evidence type="ECO:0008006" key="4">
    <source>
        <dbReference type="Google" id="ProtNLM"/>
    </source>
</evidence>
<gene>
    <name evidence="2" type="ordered locus">SpiGrapes_1880</name>
</gene>
<dbReference type="RefSeq" id="WP_014270517.1">
    <property type="nucleotide sequence ID" value="NC_016633.1"/>
</dbReference>
<dbReference type="KEGG" id="sgp:SpiGrapes_1880"/>
<evidence type="ECO:0000313" key="2">
    <source>
        <dbReference type="EMBL" id="AEV29674.1"/>
    </source>
</evidence>
<dbReference type="EMBL" id="CP003155">
    <property type="protein sequence ID" value="AEV29674.1"/>
    <property type="molecule type" value="Genomic_DNA"/>
</dbReference>
<name>G8QYP7_SPHPG</name>
<dbReference type="AlphaFoldDB" id="G8QYP7"/>
<dbReference type="PROSITE" id="PS51257">
    <property type="entry name" value="PROKAR_LIPOPROTEIN"/>
    <property type="match status" value="1"/>
</dbReference>
<dbReference type="STRING" id="158190.SpiGrapes_1880"/>
<accession>G8QYP7</accession>
<keyword evidence="3" id="KW-1185">Reference proteome</keyword>
<proteinExistence type="predicted"/>
<dbReference type="OrthoDB" id="371002at2"/>